<evidence type="ECO:0000256" key="4">
    <source>
        <dbReference type="ARBA" id="ARBA00022801"/>
    </source>
</evidence>
<evidence type="ECO:0000256" key="9">
    <source>
        <dbReference type="RuleBase" id="RU003435"/>
    </source>
</evidence>
<evidence type="ECO:0000256" key="1">
    <source>
        <dbReference type="ARBA" id="ARBA00006040"/>
    </source>
</evidence>
<comment type="catalytic activity">
    <reaction evidence="7">
        <text>Hydrolysis of oligopeptides, with broad specificity. Gly or Ala commonly occur as P1 or P1' residues, but more distant residues are also important, as is shown by the fact that Z-Gly-Pro-Gly-|-Gly-Pro-Ala is cleaved, but not Z-(Gly)(5).</text>
        <dbReference type="EC" id="3.4.24.70"/>
    </reaction>
</comment>
<dbReference type="InterPro" id="IPR024077">
    <property type="entry name" value="Neurolysin/TOP_dom2"/>
</dbReference>
<gene>
    <name evidence="12" type="primary">prlC</name>
    <name evidence="12" type="ORF">GCM10011450_05290</name>
</gene>
<organism evidence="12 13">
    <name type="scientific">Advenella faeciporci</name>
    <dbReference type="NCBI Taxonomy" id="797535"/>
    <lineage>
        <taxon>Bacteria</taxon>
        <taxon>Pseudomonadati</taxon>
        <taxon>Pseudomonadota</taxon>
        <taxon>Betaproteobacteria</taxon>
        <taxon>Burkholderiales</taxon>
        <taxon>Alcaligenaceae</taxon>
    </lineage>
</organism>
<dbReference type="InterPro" id="IPR001567">
    <property type="entry name" value="Pept_M3A_M3B_dom"/>
</dbReference>
<protein>
    <recommendedName>
        <fullName evidence="8">oligopeptidase A</fullName>
        <ecNumber evidence="8">3.4.24.70</ecNumber>
    </recommendedName>
</protein>
<evidence type="ECO:0000313" key="12">
    <source>
        <dbReference type="EMBL" id="GGW78350.1"/>
    </source>
</evidence>
<accession>A0A918MWB8</accession>
<dbReference type="Pfam" id="PF01432">
    <property type="entry name" value="Peptidase_M3"/>
    <property type="match status" value="1"/>
</dbReference>
<dbReference type="GO" id="GO:0046872">
    <property type="term" value="F:metal ion binding"/>
    <property type="evidence" value="ECO:0007669"/>
    <property type="project" value="UniProtKB-UniRule"/>
</dbReference>
<evidence type="ECO:0000259" key="11">
    <source>
        <dbReference type="Pfam" id="PF19310"/>
    </source>
</evidence>
<dbReference type="FunFam" id="3.40.390.10:FF:000009">
    <property type="entry name" value="Oligopeptidase A"/>
    <property type="match status" value="1"/>
</dbReference>
<evidence type="ECO:0000256" key="7">
    <source>
        <dbReference type="ARBA" id="ARBA00024603"/>
    </source>
</evidence>
<feature type="domain" description="Oligopeptidase A N-terminal" evidence="11">
    <location>
        <begin position="29"/>
        <end position="151"/>
    </location>
</feature>
<evidence type="ECO:0000256" key="6">
    <source>
        <dbReference type="ARBA" id="ARBA00023049"/>
    </source>
</evidence>
<keyword evidence="5 9" id="KW-0862">Zinc</keyword>
<keyword evidence="3 9" id="KW-0479">Metal-binding</keyword>
<dbReference type="EMBL" id="BMYS01000002">
    <property type="protein sequence ID" value="GGW78350.1"/>
    <property type="molecule type" value="Genomic_DNA"/>
</dbReference>
<dbReference type="SUPFAM" id="SSF55486">
    <property type="entry name" value="Metalloproteases ('zincins'), catalytic domain"/>
    <property type="match status" value="1"/>
</dbReference>
<reference evidence="12" key="2">
    <citation type="submission" date="2020-09" db="EMBL/GenBank/DDBJ databases">
        <authorList>
            <person name="Sun Q."/>
            <person name="Kim S."/>
        </authorList>
    </citation>
    <scope>NUCLEOTIDE SEQUENCE</scope>
    <source>
        <strain evidence="12">KCTC 23732</strain>
    </source>
</reference>
<keyword evidence="13" id="KW-1185">Reference proteome</keyword>
<dbReference type="GO" id="GO:0004222">
    <property type="term" value="F:metalloendopeptidase activity"/>
    <property type="evidence" value="ECO:0007669"/>
    <property type="project" value="UniProtKB-EC"/>
</dbReference>
<dbReference type="RefSeq" id="WP_189383892.1">
    <property type="nucleotide sequence ID" value="NZ_BAABFY010000057.1"/>
</dbReference>
<dbReference type="GO" id="GO:0006508">
    <property type="term" value="P:proteolysis"/>
    <property type="evidence" value="ECO:0007669"/>
    <property type="project" value="UniProtKB-KW"/>
</dbReference>
<keyword evidence="4 9" id="KW-0378">Hydrolase</keyword>
<dbReference type="InterPro" id="IPR045090">
    <property type="entry name" value="Pept_M3A_M3B"/>
</dbReference>
<evidence type="ECO:0000256" key="3">
    <source>
        <dbReference type="ARBA" id="ARBA00022723"/>
    </source>
</evidence>
<comment type="cofactor">
    <cofactor evidence="9">
        <name>Zn(2+)</name>
        <dbReference type="ChEBI" id="CHEBI:29105"/>
    </cofactor>
    <text evidence="9">Binds 1 zinc ion.</text>
</comment>
<dbReference type="Gene3D" id="1.20.1050.40">
    <property type="entry name" value="Endopeptidase. Chain P, domain 1"/>
    <property type="match status" value="1"/>
</dbReference>
<evidence type="ECO:0000256" key="5">
    <source>
        <dbReference type="ARBA" id="ARBA00022833"/>
    </source>
</evidence>
<comment type="caution">
    <text evidence="12">The sequence shown here is derived from an EMBL/GenBank/DDBJ whole genome shotgun (WGS) entry which is preliminary data.</text>
</comment>
<dbReference type="InterPro" id="IPR045666">
    <property type="entry name" value="OpdA_N"/>
</dbReference>
<dbReference type="Gene3D" id="3.40.390.10">
    <property type="entry name" value="Collagenase (Catalytic Domain)"/>
    <property type="match status" value="1"/>
</dbReference>
<dbReference type="InterPro" id="IPR034005">
    <property type="entry name" value="M3A_DCP"/>
</dbReference>
<evidence type="ECO:0000313" key="13">
    <source>
        <dbReference type="Proteomes" id="UP000608345"/>
    </source>
</evidence>
<comment type="similarity">
    <text evidence="1 9">Belongs to the peptidase M3 family.</text>
</comment>
<dbReference type="InterPro" id="IPR024079">
    <property type="entry name" value="MetalloPept_cat_dom_sf"/>
</dbReference>
<dbReference type="Pfam" id="PF19310">
    <property type="entry name" value="TOP_N"/>
    <property type="match status" value="1"/>
</dbReference>
<dbReference type="Proteomes" id="UP000608345">
    <property type="component" value="Unassembled WGS sequence"/>
</dbReference>
<evidence type="ECO:0000256" key="2">
    <source>
        <dbReference type="ARBA" id="ARBA00022670"/>
    </source>
</evidence>
<dbReference type="EC" id="3.4.24.70" evidence="8"/>
<dbReference type="PANTHER" id="PTHR43660:SF1">
    <property type="entry name" value="DIPEPTIDYL CARBOXYPEPTIDASE"/>
    <property type="match status" value="1"/>
</dbReference>
<dbReference type="CDD" id="cd06456">
    <property type="entry name" value="M3A_DCP"/>
    <property type="match status" value="1"/>
</dbReference>
<keyword evidence="6 9" id="KW-0482">Metalloprotease</keyword>
<sequence length="684" mass="77607">MNSNPLLAPLSELIDYSAIQPSHLAPALNSLLDDTRLAINEIVERVKEPTWDSFIEPLESDTARLWRAWSVAGHLNSVVNTPELRDAYNEMLPKMTEFSTWIGLNKDLYQQYLKISKSDAFNSFTPTRKRIIELALRNFRLSGVELEGENKERYAQISEQIALTSQKFSENSLDAVDSWEFIVTDEKELDGLPQDAINAARQTAQAENKDGWKFTLKMPSYLPVMQYAKSQGLREKLYRGYATIASEQGAPQYDNSSNIEKLLALRTEEAHLLGYGDFAQMRLETRMADNSAQVVDFLRNLASKAKPFAEKDVEALKQFASQSLGLNELQPWDYAYVSEQLRKSRYAYSDEEVKQYLPEPRVLDGLFYVIGTLFNVELVPFKAPVWHESVATYAVKENNELIGYLYTDLYARAGKQSGAWVDSERTRHLHGENLQTPVVYLTCNFPPPQDNKPALLTHDDVITLFHESGHALHALLSKVDEPAASPFASVEWDAIELPSQFMENFCWEWSVLQKLSGHWETQEPLPESLYQKMLAAKNYQSGMQTVRQIEFALFDMLLHQRTRQTSIADVLSLLNEVRKEVAVIIPPAWHRFPHNFSHLFAGGYGAGYYSYKWAEVLSSDAYGLFEENALDNNGTLNPVIGNKFRQEILAVGGSRPAAESFKAFRGREPSPEALLRHCGMTEAA</sequence>
<dbReference type="GO" id="GO:0005829">
    <property type="term" value="C:cytosol"/>
    <property type="evidence" value="ECO:0007669"/>
    <property type="project" value="UniProtKB-ARBA"/>
</dbReference>
<dbReference type="InterPro" id="IPR024080">
    <property type="entry name" value="Neurolysin/TOP_N"/>
</dbReference>
<keyword evidence="2 9" id="KW-0645">Protease</keyword>
<proteinExistence type="inferred from homology"/>
<dbReference type="Gene3D" id="1.10.1370.10">
    <property type="entry name" value="Neurolysin, domain 3"/>
    <property type="match status" value="1"/>
</dbReference>
<dbReference type="AlphaFoldDB" id="A0A918MWB8"/>
<evidence type="ECO:0000256" key="8">
    <source>
        <dbReference type="ARBA" id="ARBA00026100"/>
    </source>
</evidence>
<reference evidence="12" key="1">
    <citation type="journal article" date="2014" name="Int. J. Syst. Evol. Microbiol.">
        <title>Complete genome sequence of Corynebacterium casei LMG S-19264T (=DSM 44701T), isolated from a smear-ripened cheese.</title>
        <authorList>
            <consortium name="US DOE Joint Genome Institute (JGI-PGF)"/>
            <person name="Walter F."/>
            <person name="Albersmeier A."/>
            <person name="Kalinowski J."/>
            <person name="Ruckert C."/>
        </authorList>
    </citation>
    <scope>NUCLEOTIDE SEQUENCE</scope>
    <source>
        <strain evidence="12">KCTC 23732</strain>
    </source>
</reference>
<feature type="domain" description="Peptidase M3A/M3B catalytic" evidence="10">
    <location>
        <begin position="224"/>
        <end position="679"/>
    </location>
</feature>
<name>A0A918MWB8_9BURK</name>
<dbReference type="PANTHER" id="PTHR43660">
    <property type="entry name" value="DIPEPTIDYL CARBOXYPEPTIDASE"/>
    <property type="match status" value="1"/>
</dbReference>
<evidence type="ECO:0000259" key="10">
    <source>
        <dbReference type="Pfam" id="PF01432"/>
    </source>
</evidence>